<keyword evidence="3" id="KW-1185">Reference proteome</keyword>
<dbReference type="AlphaFoldDB" id="A0A1X7JLW3"/>
<keyword evidence="1" id="KW-0472">Membrane</keyword>
<keyword evidence="1" id="KW-1133">Transmembrane helix</keyword>
<feature type="transmembrane region" description="Helical" evidence="1">
    <location>
        <begin position="70"/>
        <end position="91"/>
    </location>
</feature>
<keyword evidence="1" id="KW-0812">Transmembrane</keyword>
<name>A0A1X7JLW3_9BACT</name>
<evidence type="ECO:0000313" key="2">
    <source>
        <dbReference type="EMBL" id="SMG29217.1"/>
    </source>
</evidence>
<evidence type="ECO:0000256" key="1">
    <source>
        <dbReference type="SAM" id="Phobius"/>
    </source>
</evidence>
<accession>A0A1X7JLW3</accession>
<reference evidence="3" key="1">
    <citation type="submission" date="2017-04" db="EMBL/GenBank/DDBJ databases">
        <authorList>
            <person name="Varghese N."/>
            <person name="Submissions S."/>
        </authorList>
    </citation>
    <scope>NUCLEOTIDE SEQUENCE [LARGE SCALE GENOMIC DNA]</scope>
    <source>
        <strain evidence="3">DSM 4125</strain>
    </source>
</reference>
<dbReference type="Proteomes" id="UP000193804">
    <property type="component" value="Unassembled WGS sequence"/>
</dbReference>
<dbReference type="OrthoDB" id="5766000at2"/>
<gene>
    <name evidence="2" type="ORF">SAMN05661096_01810</name>
</gene>
<dbReference type="Pfam" id="PF13858">
    <property type="entry name" value="DUF4199"/>
    <property type="match status" value="1"/>
</dbReference>
<evidence type="ECO:0000313" key="3">
    <source>
        <dbReference type="Proteomes" id="UP000193804"/>
    </source>
</evidence>
<feature type="transmembrane region" description="Helical" evidence="1">
    <location>
        <begin position="132"/>
        <end position="155"/>
    </location>
</feature>
<feature type="transmembrane region" description="Helical" evidence="1">
    <location>
        <begin position="7"/>
        <end position="24"/>
    </location>
</feature>
<proteinExistence type="predicted"/>
<dbReference type="STRING" id="1028.SAMN05661096_01810"/>
<evidence type="ECO:0008006" key="4">
    <source>
        <dbReference type="Google" id="ProtNLM"/>
    </source>
</evidence>
<organism evidence="2 3">
    <name type="scientific">Marivirga sericea</name>
    <dbReference type="NCBI Taxonomy" id="1028"/>
    <lineage>
        <taxon>Bacteria</taxon>
        <taxon>Pseudomonadati</taxon>
        <taxon>Bacteroidota</taxon>
        <taxon>Cytophagia</taxon>
        <taxon>Cytophagales</taxon>
        <taxon>Marivirgaceae</taxon>
        <taxon>Marivirga</taxon>
    </lineage>
</organism>
<dbReference type="InterPro" id="IPR025250">
    <property type="entry name" value="DUF4199"/>
</dbReference>
<dbReference type="EMBL" id="FXAW01000003">
    <property type="protein sequence ID" value="SMG29217.1"/>
    <property type="molecule type" value="Genomic_DNA"/>
</dbReference>
<feature type="transmembrane region" description="Helical" evidence="1">
    <location>
        <begin position="39"/>
        <end position="58"/>
    </location>
</feature>
<sequence>MQKRLIEIKWGLIFVIMMLLWMYFEKAMGWHDENIAEHAAYTNFVAIPSVLVYVLALLEKRRKYFNNVMTWRQGFISGMVITLGVVILTPFSQLVTHELITPDYFENVSAYAVNQGQMTQEEASNYFNLTSYLWQSAVFALIVGTLTSAIVALFVRRKA</sequence>
<protein>
    <recommendedName>
        <fullName evidence="4">DUF4199 domain-containing protein</fullName>
    </recommendedName>
</protein>
<dbReference type="RefSeq" id="WP_085516726.1">
    <property type="nucleotide sequence ID" value="NZ_FXAW01000003.1"/>
</dbReference>